<evidence type="ECO:0000256" key="1">
    <source>
        <dbReference type="SAM" id="MobiDB-lite"/>
    </source>
</evidence>
<gene>
    <name evidence="2" type="ORF">NYR54_19010</name>
</gene>
<dbReference type="AlphaFoldDB" id="A0A9X2XBG7"/>
<dbReference type="Proteomes" id="UP001149009">
    <property type="component" value="Unassembled WGS sequence"/>
</dbReference>
<comment type="caution">
    <text evidence="2">The sequence shown here is derived from an EMBL/GenBank/DDBJ whole genome shotgun (WGS) entry which is preliminary data.</text>
</comment>
<feature type="region of interest" description="Disordered" evidence="1">
    <location>
        <begin position="244"/>
        <end position="299"/>
    </location>
</feature>
<feature type="compositionally biased region" description="Low complexity" evidence="1">
    <location>
        <begin position="267"/>
        <end position="279"/>
    </location>
</feature>
<evidence type="ECO:0000313" key="2">
    <source>
        <dbReference type="EMBL" id="MCT8992328.1"/>
    </source>
</evidence>
<evidence type="ECO:0000313" key="3">
    <source>
        <dbReference type="Proteomes" id="UP001149009"/>
    </source>
</evidence>
<protein>
    <submittedName>
        <fullName evidence="2">Uncharacterized protein</fullName>
    </submittedName>
</protein>
<keyword evidence="3" id="KW-1185">Reference proteome</keyword>
<feature type="compositionally biased region" description="Acidic residues" evidence="1">
    <location>
        <begin position="246"/>
        <end position="256"/>
    </location>
</feature>
<organism evidence="2 3">
    <name type="scientific">Chelativorans petroleitrophicus</name>
    <dbReference type="NCBI Taxonomy" id="2975484"/>
    <lineage>
        <taxon>Bacteria</taxon>
        <taxon>Pseudomonadati</taxon>
        <taxon>Pseudomonadota</taxon>
        <taxon>Alphaproteobacteria</taxon>
        <taxon>Hyphomicrobiales</taxon>
        <taxon>Phyllobacteriaceae</taxon>
        <taxon>Chelativorans</taxon>
    </lineage>
</organism>
<reference evidence="2" key="1">
    <citation type="submission" date="2022-08" db="EMBL/GenBank/DDBJ databases">
        <title>Chelativorans sichuanense sp. nov., a paraffin oil-degrading bacterium isolated from a mixture of oil-based drill cuttings and paddy soil.</title>
        <authorList>
            <person name="Yu J."/>
            <person name="Liu H."/>
            <person name="Chen Q."/>
        </authorList>
    </citation>
    <scope>NUCLEOTIDE SEQUENCE</scope>
    <source>
        <strain evidence="2">SCAU 2101</strain>
    </source>
</reference>
<dbReference type="EMBL" id="JAODNV010000047">
    <property type="protein sequence ID" value="MCT8992328.1"/>
    <property type="molecule type" value="Genomic_DNA"/>
</dbReference>
<accession>A0A9X2XBG7</accession>
<proteinExistence type="predicted"/>
<name>A0A9X2XBG7_9HYPH</name>
<sequence>MLSGRGGGNDGLRHAREVDVERLVENAIAAIRVAGERPLDAVFGPFAEINSLVRAVTYHEGWLLEQGMARRAAENPSLLIMPAETALPIVPAALEMLERNDWKSLRGIRLRSEVQYRTTYVPDLFIVNPEAHWALIVDMKRSLASYQERHLKALRTRMMAAALIAADWLHVEGRVGGVTEVEVAIVDGSSERRDRENGIFALDEIGELIEVEDAGAAMLQLRAKYACRVQEEIHAACLRAVVREPEEADVEDEEGVGETRSEDGADSVDPAAEADPASSDAEEAGEVAHETRGGSPMRAAAGLEAMELIPQLSSTVRFARGRLH</sequence>
<dbReference type="RefSeq" id="WP_261517272.1">
    <property type="nucleotide sequence ID" value="NZ_JAODNV010000047.1"/>
</dbReference>